<keyword evidence="1" id="KW-0479">Metal-binding</keyword>
<organism evidence="8 9">
    <name type="scientific">Torulaspora globosa</name>
    <dbReference type="NCBI Taxonomy" id="48254"/>
    <lineage>
        <taxon>Eukaryota</taxon>
        <taxon>Fungi</taxon>
        <taxon>Dikarya</taxon>
        <taxon>Ascomycota</taxon>
        <taxon>Saccharomycotina</taxon>
        <taxon>Saccharomycetes</taxon>
        <taxon>Saccharomycetales</taxon>
        <taxon>Saccharomycetaceae</taxon>
        <taxon>Torulaspora</taxon>
    </lineage>
</organism>
<dbReference type="PROSITE" id="PS50048">
    <property type="entry name" value="ZN2_CY6_FUNGAL_2"/>
    <property type="match status" value="1"/>
</dbReference>
<keyword evidence="2" id="KW-0862">Zinc</keyword>
<evidence type="ECO:0000256" key="3">
    <source>
        <dbReference type="ARBA" id="ARBA00023015"/>
    </source>
</evidence>
<dbReference type="CDD" id="cd00067">
    <property type="entry name" value="GAL4"/>
    <property type="match status" value="1"/>
</dbReference>
<dbReference type="EMBL" id="CP059269">
    <property type="protein sequence ID" value="QLQ79552.1"/>
    <property type="molecule type" value="Genomic_DNA"/>
</dbReference>
<dbReference type="SUPFAM" id="SSF57701">
    <property type="entry name" value="Zn2/Cys6 DNA-binding domain"/>
    <property type="match status" value="1"/>
</dbReference>
<keyword evidence="3" id="KW-0805">Transcription regulation</keyword>
<dbReference type="Proteomes" id="UP000510647">
    <property type="component" value="Chromosome 3"/>
</dbReference>
<dbReference type="Gene3D" id="4.10.240.10">
    <property type="entry name" value="Zn(2)-C6 fungal-type DNA-binding domain"/>
    <property type="match status" value="1"/>
</dbReference>
<evidence type="ECO:0000313" key="8">
    <source>
        <dbReference type="EMBL" id="QLQ79552.1"/>
    </source>
</evidence>
<dbReference type="SMART" id="SM00066">
    <property type="entry name" value="GAL4"/>
    <property type="match status" value="1"/>
</dbReference>
<name>A0A7H9HT68_9SACH</name>
<feature type="domain" description="Zn(2)-C6 fungal-type" evidence="7">
    <location>
        <begin position="17"/>
        <end position="47"/>
    </location>
</feature>
<gene>
    <name evidence="8" type="ORF">HG537_0C01990</name>
</gene>
<dbReference type="GO" id="GO:0000981">
    <property type="term" value="F:DNA-binding transcription factor activity, RNA polymerase II-specific"/>
    <property type="evidence" value="ECO:0007669"/>
    <property type="project" value="InterPro"/>
</dbReference>
<dbReference type="GO" id="GO:0008270">
    <property type="term" value="F:zinc ion binding"/>
    <property type="evidence" value="ECO:0007669"/>
    <property type="project" value="InterPro"/>
</dbReference>
<dbReference type="PANTHER" id="PTHR31069:SF32">
    <property type="entry name" value="ARGININE METABOLISM REGULATION PROTEIN II"/>
    <property type="match status" value="1"/>
</dbReference>
<keyword evidence="9" id="KW-1185">Reference proteome</keyword>
<keyword evidence="4" id="KW-0238">DNA-binding</keyword>
<proteinExistence type="predicted"/>
<dbReference type="OrthoDB" id="416217at2759"/>
<dbReference type="GO" id="GO:0003677">
    <property type="term" value="F:DNA binding"/>
    <property type="evidence" value="ECO:0007669"/>
    <property type="project" value="UniProtKB-KW"/>
</dbReference>
<dbReference type="InterPro" id="IPR001138">
    <property type="entry name" value="Zn2Cys6_DnaBD"/>
</dbReference>
<evidence type="ECO:0000259" key="7">
    <source>
        <dbReference type="PROSITE" id="PS50048"/>
    </source>
</evidence>
<sequence length="444" mass="52328">MCGEKTETVLRGRTFTGCWACRFKKRRCDELKPRCSLCVKHNDSCCYDVRLIWLDENIYKRGGKRCNKLESLAALRNDRCKKRKISKQKFKALTQYRALSPPNSDYESEYDQGAVKQELEMSIEEEPLRQKRTRANDDSFTISIRRLKIYDNAVASVYGRSKNRRYDQKHVNEVLTELLNKLEPSDGKNACCTEERQGPFGKFSVKCESKGLNLPSPNSHRSESSQESQRRKLYIDSLVENKIYTLLWLNTHGNMILSRPEYCNWFLAYMKRTLPFGFCQVLEKIIDDANPFNIATWIQKIKSKWQNNPDWQAIAFTILTVVHGYTCPELTRELERWFQTQKTVAYSMFPLINFIVRNTTDLSVLHHCYELLNNNDENVSETYKAELTYELHVLVAGNLVNRWRDRILEQLCLCEDTTHSCSQLKFWELQLKYNEKFYRDVYTS</sequence>
<dbReference type="AlphaFoldDB" id="A0A7H9HT68"/>
<evidence type="ECO:0000256" key="2">
    <source>
        <dbReference type="ARBA" id="ARBA00022833"/>
    </source>
</evidence>
<dbReference type="PROSITE" id="PS00463">
    <property type="entry name" value="ZN2_CY6_FUNGAL_1"/>
    <property type="match status" value="1"/>
</dbReference>
<evidence type="ECO:0000256" key="1">
    <source>
        <dbReference type="ARBA" id="ARBA00022723"/>
    </source>
</evidence>
<dbReference type="InterPro" id="IPR036864">
    <property type="entry name" value="Zn2-C6_fun-type_DNA-bd_sf"/>
</dbReference>
<protein>
    <recommendedName>
        <fullName evidence="7">Zn(2)-C6 fungal-type domain-containing protein</fullName>
    </recommendedName>
</protein>
<dbReference type="PANTHER" id="PTHR31069">
    <property type="entry name" value="OLEATE-ACTIVATED TRANSCRIPTION FACTOR 1-RELATED"/>
    <property type="match status" value="1"/>
</dbReference>
<accession>A0A7H9HT68</accession>
<dbReference type="InterPro" id="IPR050675">
    <property type="entry name" value="OAF3"/>
</dbReference>
<evidence type="ECO:0000313" key="9">
    <source>
        <dbReference type="Proteomes" id="UP000510647"/>
    </source>
</evidence>
<evidence type="ECO:0000256" key="5">
    <source>
        <dbReference type="ARBA" id="ARBA00023163"/>
    </source>
</evidence>
<reference evidence="8 9" key="1">
    <citation type="submission" date="2020-06" db="EMBL/GenBank/DDBJ databases">
        <title>The yeast mating-type switching endonuclease HO is a domesticated member of an unorthodox homing genetic element family.</title>
        <authorList>
            <person name="Coughlan A.Y."/>
            <person name="Lombardi L."/>
            <person name="Braun-Galleani S."/>
            <person name="Martos A.R."/>
            <person name="Galeote V."/>
            <person name="Bigey F."/>
            <person name="Dequin S."/>
            <person name="Byrne K.P."/>
            <person name="Wolfe K.H."/>
        </authorList>
    </citation>
    <scope>NUCLEOTIDE SEQUENCE [LARGE SCALE GENOMIC DNA]</scope>
    <source>
        <strain evidence="8 9">CBS2947</strain>
    </source>
</reference>
<keyword evidence="6" id="KW-0539">Nucleus</keyword>
<evidence type="ECO:0000256" key="4">
    <source>
        <dbReference type="ARBA" id="ARBA00023125"/>
    </source>
</evidence>
<dbReference type="Pfam" id="PF00172">
    <property type="entry name" value="Zn_clus"/>
    <property type="match status" value="1"/>
</dbReference>
<keyword evidence="5" id="KW-0804">Transcription</keyword>
<evidence type="ECO:0000256" key="6">
    <source>
        <dbReference type="ARBA" id="ARBA00023242"/>
    </source>
</evidence>